<dbReference type="GO" id="GO:0005737">
    <property type="term" value="C:cytoplasm"/>
    <property type="evidence" value="ECO:0007669"/>
    <property type="project" value="InterPro"/>
</dbReference>
<reference evidence="13" key="2">
    <citation type="journal article" date="2021" name="Genome Biol. Evol.">
        <title>Developing a high-quality reference genome for a parasitic bivalve with doubly uniparental inheritance (Bivalvia: Unionida).</title>
        <authorList>
            <person name="Smith C.H."/>
        </authorList>
    </citation>
    <scope>NUCLEOTIDE SEQUENCE</scope>
    <source>
        <strain evidence="13">CHS0354</strain>
        <tissue evidence="13">Mantle</tissue>
    </source>
</reference>
<evidence type="ECO:0000256" key="9">
    <source>
        <dbReference type="ARBA" id="ARBA00049339"/>
    </source>
</evidence>
<feature type="domain" description="DALR anticodon binding" evidence="11">
    <location>
        <begin position="435"/>
        <end position="550"/>
    </location>
</feature>
<dbReference type="GO" id="GO:0005524">
    <property type="term" value="F:ATP binding"/>
    <property type="evidence" value="ECO:0007669"/>
    <property type="project" value="UniProtKB-KW"/>
</dbReference>
<keyword evidence="5 10" id="KW-0067">ATP-binding</keyword>
<organism evidence="13 14">
    <name type="scientific">Potamilus streckersoni</name>
    <dbReference type="NCBI Taxonomy" id="2493646"/>
    <lineage>
        <taxon>Eukaryota</taxon>
        <taxon>Metazoa</taxon>
        <taxon>Spiralia</taxon>
        <taxon>Lophotrochozoa</taxon>
        <taxon>Mollusca</taxon>
        <taxon>Bivalvia</taxon>
        <taxon>Autobranchia</taxon>
        <taxon>Heteroconchia</taxon>
        <taxon>Palaeoheterodonta</taxon>
        <taxon>Unionida</taxon>
        <taxon>Unionoidea</taxon>
        <taxon>Unionidae</taxon>
        <taxon>Ambleminae</taxon>
        <taxon>Lampsilini</taxon>
        <taxon>Potamilus</taxon>
    </lineage>
</organism>
<evidence type="ECO:0000256" key="6">
    <source>
        <dbReference type="ARBA" id="ARBA00022917"/>
    </source>
</evidence>
<dbReference type="InterPro" id="IPR009080">
    <property type="entry name" value="tRNAsynth_Ia_anticodon-bd"/>
</dbReference>
<dbReference type="PROSITE" id="PS00178">
    <property type="entry name" value="AA_TRNA_LIGASE_I"/>
    <property type="match status" value="1"/>
</dbReference>
<dbReference type="FunFam" id="1.10.730.10:FF:000006">
    <property type="entry name" value="Arginyl-tRNA synthetase 2, mitochondrial"/>
    <property type="match status" value="1"/>
</dbReference>
<reference evidence="13" key="3">
    <citation type="submission" date="2023-05" db="EMBL/GenBank/DDBJ databases">
        <authorList>
            <person name="Smith C.H."/>
        </authorList>
    </citation>
    <scope>NUCLEOTIDE SEQUENCE</scope>
    <source>
        <strain evidence="13">CHS0354</strain>
        <tissue evidence="13">Mantle</tissue>
    </source>
</reference>
<dbReference type="Pfam" id="PF00750">
    <property type="entry name" value="tRNA-synt_1d"/>
    <property type="match status" value="1"/>
</dbReference>
<dbReference type="Gene3D" id="3.30.1360.70">
    <property type="entry name" value="Arginyl tRNA synthetase N-terminal domain"/>
    <property type="match status" value="1"/>
</dbReference>
<comment type="caution">
    <text evidence="13">The sequence shown here is derived from an EMBL/GenBank/DDBJ whole genome shotgun (WGS) entry which is preliminary data.</text>
</comment>
<dbReference type="PANTHER" id="PTHR11956">
    <property type="entry name" value="ARGINYL-TRNA SYNTHETASE"/>
    <property type="match status" value="1"/>
</dbReference>
<evidence type="ECO:0000256" key="2">
    <source>
        <dbReference type="ARBA" id="ARBA00012837"/>
    </source>
</evidence>
<evidence type="ECO:0000259" key="11">
    <source>
        <dbReference type="SMART" id="SM00836"/>
    </source>
</evidence>
<dbReference type="InterPro" id="IPR014729">
    <property type="entry name" value="Rossmann-like_a/b/a_fold"/>
</dbReference>
<dbReference type="PRINTS" id="PR01038">
    <property type="entry name" value="TRNASYNTHARG"/>
</dbReference>
<reference evidence="13" key="1">
    <citation type="journal article" date="2021" name="Genome Biol. Evol.">
        <title>A High-Quality Reference Genome for a Parasitic Bivalve with Doubly Uniparental Inheritance (Bivalvia: Unionida).</title>
        <authorList>
            <person name="Smith C.H."/>
        </authorList>
    </citation>
    <scope>NUCLEOTIDE SEQUENCE</scope>
    <source>
        <strain evidence="13">CHS0354</strain>
    </source>
</reference>
<dbReference type="GO" id="GO:0004814">
    <property type="term" value="F:arginine-tRNA ligase activity"/>
    <property type="evidence" value="ECO:0007669"/>
    <property type="project" value="UniProtKB-EC"/>
</dbReference>
<evidence type="ECO:0000256" key="5">
    <source>
        <dbReference type="ARBA" id="ARBA00022840"/>
    </source>
</evidence>
<dbReference type="EC" id="6.1.1.19" evidence="2"/>
<dbReference type="Proteomes" id="UP001195483">
    <property type="component" value="Unassembled WGS sequence"/>
</dbReference>
<sequence>MTGFHPLEHIRRQISSAVVRAFPDMKADLLKFETPPDPALGHIALSCFSLAKTLRKNPQETASGIADLPYSDDIAEAKAVGPYVNFFINTEKTARTLFGYLSGNHDYGSGTEGQGKTIMVEFSSPNTNKPLHIGHARNNTLGMTFSNLMEKLGYKVIRANLVNDRGIHICKSMLAYQKWGNAQTPEQADKKGDRFVGDWYVAYSKAEKAEAETGKKDLENEVREMLIRWENDDPDVRALWKKMNGWVHDGFKTTYDRTGVKFDRYYYESDLYVGGREEVLKALDQGICTKEDNGAVSIDLSDLKLGKKILLRGDGTSIYMTQDVYTAISKHRDYPLDGSFYVVADEQDNHFRVLFAVLKKFGHEWANRFKAEAMRELRIREERAASRPESELLETAEIISQSAVKYMMLRTTAAKGFMFDIKEALSFDGVTGPYLQYTHARIASILDKAGDGGKYTDNGGHKWNEDEALILLSLCRFPDVIISAAKERNPSVLAGYVYDLCRAFNRYYVASPILKTDDITRAARLNLCRAVKYVIRESLTLMTITPLERM</sequence>
<dbReference type="Gene3D" id="1.10.730.10">
    <property type="entry name" value="Isoleucyl-tRNA Synthetase, Domain 1"/>
    <property type="match status" value="1"/>
</dbReference>
<dbReference type="InterPro" id="IPR001278">
    <property type="entry name" value="Arg-tRNA-ligase"/>
</dbReference>
<dbReference type="InterPro" id="IPR005148">
    <property type="entry name" value="Arg-tRNA-synth_N"/>
</dbReference>
<dbReference type="PANTHER" id="PTHR11956:SF5">
    <property type="entry name" value="ARGININE--TRNA LIGASE, CYTOPLASMIC"/>
    <property type="match status" value="1"/>
</dbReference>
<keyword evidence="3 10" id="KW-0436">Ligase</keyword>
<comment type="similarity">
    <text evidence="1 10">Belongs to the class-I aminoacyl-tRNA synthetase family.</text>
</comment>
<evidence type="ECO:0000256" key="1">
    <source>
        <dbReference type="ARBA" id="ARBA00005594"/>
    </source>
</evidence>
<dbReference type="SUPFAM" id="SSF52374">
    <property type="entry name" value="Nucleotidylyl transferase"/>
    <property type="match status" value="1"/>
</dbReference>
<dbReference type="InterPro" id="IPR035684">
    <property type="entry name" value="ArgRS_core"/>
</dbReference>
<dbReference type="SUPFAM" id="SSF47323">
    <property type="entry name" value="Anticodon-binding domain of a subclass of class I aminoacyl-tRNA synthetases"/>
    <property type="match status" value="1"/>
</dbReference>
<dbReference type="InterPro" id="IPR008909">
    <property type="entry name" value="DALR_anticod-bd"/>
</dbReference>
<evidence type="ECO:0000259" key="12">
    <source>
        <dbReference type="SMART" id="SM01016"/>
    </source>
</evidence>
<keyword evidence="6 10" id="KW-0648">Protein biosynthesis</keyword>
<comment type="catalytic activity">
    <reaction evidence="9">
        <text>tRNA(Arg) + L-arginine + ATP = L-arginyl-tRNA(Arg) + AMP + diphosphate</text>
        <dbReference type="Rhea" id="RHEA:20301"/>
        <dbReference type="Rhea" id="RHEA-COMP:9658"/>
        <dbReference type="Rhea" id="RHEA-COMP:9673"/>
        <dbReference type="ChEBI" id="CHEBI:30616"/>
        <dbReference type="ChEBI" id="CHEBI:32682"/>
        <dbReference type="ChEBI" id="CHEBI:33019"/>
        <dbReference type="ChEBI" id="CHEBI:78442"/>
        <dbReference type="ChEBI" id="CHEBI:78513"/>
        <dbReference type="ChEBI" id="CHEBI:456215"/>
        <dbReference type="EC" id="6.1.1.19"/>
    </reaction>
</comment>
<keyword evidence="7 10" id="KW-0030">Aminoacyl-tRNA synthetase</keyword>
<evidence type="ECO:0000256" key="8">
    <source>
        <dbReference type="ARBA" id="ARBA00033033"/>
    </source>
</evidence>
<dbReference type="GO" id="GO:0006420">
    <property type="term" value="P:arginyl-tRNA aminoacylation"/>
    <property type="evidence" value="ECO:0007669"/>
    <property type="project" value="InterPro"/>
</dbReference>
<dbReference type="AlphaFoldDB" id="A0AAE0TBN1"/>
<dbReference type="InterPro" id="IPR036695">
    <property type="entry name" value="Arg-tRNA-synth_N_sf"/>
</dbReference>
<evidence type="ECO:0000313" key="14">
    <source>
        <dbReference type="Proteomes" id="UP001195483"/>
    </source>
</evidence>
<evidence type="ECO:0000256" key="7">
    <source>
        <dbReference type="ARBA" id="ARBA00023146"/>
    </source>
</evidence>
<evidence type="ECO:0000256" key="3">
    <source>
        <dbReference type="ARBA" id="ARBA00022598"/>
    </source>
</evidence>
<dbReference type="SUPFAM" id="SSF55190">
    <property type="entry name" value="Arginyl-tRNA synthetase (ArgRS), N-terminal 'additional' domain"/>
    <property type="match status" value="1"/>
</dbReference>
<evidence type="ECO:0000256" key="4">
    <source>
        <dbReference type="ARBA" id="ARBA00022741"/>
    </source>
</evidence>
<keyword evidence="4 10" id="KW-0547">Nucleotide-binding</keyword>
<dbReference type="SMART" id="SM01016">
    <property type="entry name" value="Arg_tRNA_synt_N"/>
    <property type="match status" value="1"/>
</dbReference>
<dbReference type="Pfam" id="PF03485">
    <property type="entry name" value="Arg_tRNA_synt_N"/>
    <property type="match status" value="1"/>
</dbReference>
<dbReference type="Gene3D" id="3.40.50.620">
    <property type="entry name" value="HUPs"/>
    <property type="match status" value="1"/>
</dbReference>
<evidence type="ECO:0000313" key="13">
    <source>
        <dbReference type="EMBL" id="KAK3606788.1"/>
    </source>
</evidence>
<keyword evidence="14" id="KW-1185">Reference proteome</keyword>
<dbReference type="SMART" id="SM00836">
    <property type="entry name" value="DALR_1"/>
    <property type="match status" value="1"/>
</dbReference>
<accession>A0AAE0TBN1</accession>
<gene>
    <name evidence="13" type="ORF">CHS0354_018382</name>
</gene>
<name>A0AAE0TBN1_9BIVA</name>
<proteinExistence type="inferred from homology"/>
<dbReference type="EMBL" id="JAEAOA010001141">
    <property type="protein sequence ID" value="KAK3606788.1"/>
    <property type="molecule type" value="Genomic_DNA"/>
</dbReference>
<dbReference type="Pfam" id="PF05746">
    <property type="entry name" value="DALR_1"/>
    <property type="match status" value="1"/>
</dbReference>
<feature type="domain" description="Arginyl tRNA synthetase N-terminal" evidence="12">
    <location>
        <begin position="8"/>
        <end position="88"/>
    </location>
</feature>
<dbReference type="InterPro" id="IPR001412">
    <property type="entry name" value="aa-tRNA-synth_I_CS"/>
</dbReference>
<protein>
    <recommendedName>
        <fullName evidence="2">arginine--tRNA ligase</fullName>
        <ecNumber evidence="2">6.1.1.19</ecNumber>
    </recommendedName>
    <alternativeName>
        <fullName evidence="8">Arginyl-tRNA synthetase</fullName>
    </alternativeName>
</protein>
<evidence type="ECO:0000256" key="10">
    <source>
        <dbReference type="RuleBase" id="RU363038"/>
    </source>
</evidence>